<dbReference type="FunCoup" id="A0A158NYU4">
    <property type="interactions" value="54"/>
</dbReference>
<gene>
    <name evidence="2" type="primary">105626003</name>
</gene>
<sequence length="279" mass="32105">MVGRRKRSSAHRSTCNAILYSLVQVLHAPSRQLLAQVCEKSERPGSPSQLLSVIKRGTVRPIRHIMAQWRQETILKLIGAYRAKRLLWDHNAPDYTDRSKRIYAWKEIADELGCDVMTVERKLKSLKTHFMSVHKAYAKRRLKADSNPGSVIKPKWFAYEALSFLNKGRLLRINRETPNVEKQNPVPISNWKQQETPSGRDEFTVFAEHVAIRLKNIADVRARLVAQHQINNILFEAEMGKYSMQTSFGSDNPEIMEHLDEPSTSNEEKVMINNIPHAI</sequence>
<dbReference type="EnsemblMetazoa" id="XM_012207312.1">
    <property type="protein sequence ID" value="XP_012062702.1"/>
    <property type="gene ID" value="LOC105626003"/>
</dbReference>
<evidence type="ECO:0000313" key="2">
    <source>
        <dbReference type="EnsemblMetazoa" id="XP_012062702.1"/>
    </source>
</evidence>
<dbReference type="Proteomes" id="UP000005205">
    <property type="component" value="Unassembled WGS sequence"/>
</dbReference>
<feature type="domain" description="MADF" evidence="1">
    <location>
        <begin position="76"/>
        <end position="170"/>
    </location>
</feature>
<dbReference type="PANTHER" id="PTHR21505">
    <property type="entry name" value="MADF DOMAIN-CONTAINING PROTEIN-RELATED"/>
    <property type="match status" value="1"/>
</dbReference>
<dbReference type="InterPro" id="IPR006578">
    <property type="entry name" value="MADF-dom"/>
</dbReference>
<accession>A0A158NYU4</accession>
<dbReference type="KEGG" id="acep:105626003"/>
<dbReference type="OrthoDB" id="10051975at2759"/>
<dbReference type="InParanoid" id="A0A158NYU4"/>
<dbReference type="PROSITE" id="PS51029">
    <property type="entry name" value="MADF"/>
    <property type="match status" value="1"/>
</dbReference>
<protein>
    <recommendedName>
        <fullName evidence="1">MADF domain-containing protein</fullName>
    </recommendedName>
</protein>
<dbReference type="Pfam" id="PF10545">
    <property type="entry name" value="MADF_DNA_bdg"/>
    <property type="match status" value="1"/>
</dbReference>
<dbReference type="AlphaFoldDB" id="A0A158NYU4"/>
<dbReference type="EMBL" id="ADTU01004267">
    <property type="status" value="NOT_ANNOTATED_CDS"/>
    <property type="molecule type" value="Genomic_DNA"/>
</dbReference>
<reference evidence="3" key="1">
    <citation type="journal article" date="2011" name="PLoS Genet.">
        <title>The genome sequence of the leaf-cutter ant Atta cephalotes reveals insights into its obligate symbiotic lifestyle.</title>
        <authorList>
            <person name="Suen G."/>
            <person name="Teiling C."/>
            <person name="Li L."/>
            <person name="Holt C."/>
            <person name="Abouheif E."/>
            <person name="Bornberg-Bauer E."/>
            <person name="Bouffard P."/>
            <person name="Caldera E.J."/>
            <person name="Cash E."/>
            <person name="Cavanaugh A."/>
            <person name="Denas O."/>
            <person name="Elhaik E."/>
            <person name="Fave M.J."/>
            <person name="Gadau J."/>
            <person name="Gibson J.D."/>
            <person name="Graur D."/>
            <person name="Grubbs K.J."/>
            <person name="Hagen D.E."/>
            <person name="Harkins T.T."/>
            <person name="Helmkampf M."/>
            <person name="Hu H."/>
            <person name="Johnson B.R."/>
            <person name="Kim J."/>
            <person name="Marsh S.E."/>
            <person name="Moeller J.A."/>
            <person name="Munoz-Torres M.C."/>
            <person name="Murphy M.C."/>
            <person name="Naughton M.C."/>
            <person name="Nigam S."/>
            <person name="Overson R."/>
            <person name="Rajakumar R."/>
            <person name="Reese J.T."/>
            <person name="Scott J.J."/>
            <person name="Smith C.R."/>
            <person name="Tao S."/>
            <person name="Tsutsui N.D."/>
            <person name="Viljakainen L."/>
            <person name="Wissler L."/>
            <person name="Yandell M.D."/>
            <person name="Zimmer F."/>
            <person name="Taylor J."/>
            <person name="Slater S.C."/>
            <person name="Clifton S.W."/>
            <person name="Warren W.C."/>
            <person name="Elsik C.G."/>
            <person name="Smith C.D."/>
            <person name="Weinstock G.M."/>
            <person name="Gerardo N.M."/>
            <person name="Currie C.R."/>
        </authorList>
    </citation>
    <scope>NUCLEOTIDE SEQUENCE [LARGE SCALE GENOMIC DNA]</scope>
</reference>
<dbReference type="PANTHER" id="PTHR21505:SF15">
    <property type="entry name" value="RE18252P"/>
    <property type="match status" value="1"/>
</dbReference>
<evidence type="ECO:0000259" key="1">
    <source>
        <dbReference type="PROSITE" id="PS51029"/>
    </source>
</evidence>
<dbReference type="SMART" id="SM00595">
    <property type="entry name" value="MADF"/>
    <property type="match status" value="1"/>
</dbReference>
<keyword evidence="3" id="KW-1185">Reference proteome</keyword>
<reference evidence="2" key="2">
    <citation type="submission" date="2016-04" db="UniProtKB">
        <authorList>
            <consortium name="EnsemblMetazoa"/>
        </authorList>
    </citation>
    <scope>IDENTIFICATION</scope>
</reference>
<proteinExistence type="predicted"/>
<dbReference type="STRING" id="12957.A0A158NYU4"/>
<evidence type="ECO:0000313" key="3">
    <source>
        <dbReference type="Proteomes" id="UP000005205"/>
    </source>
</evidence>
<name>A0A158NYU4_ATTCE</name>
<organism evidence="2 3">
    <name type="scientific">Atta cephalotes</name>
    <name type="common">Leafcutter ant</name>
    <dbReference type="NCBI Taxonomy" id="12957"/>
    <lineage>
        <taxon>Eukaryota</taxon>
        <taxon>Metazoa</taxon>
        <taxon>Ecdysozoa</taxon>
        <taxon>Arthropoda</taxon>
        <taxon>Hexapoda</taxon>
        <taxon>Insecta</taxon>
        <taxon>Pterygota</taxon>
        <taxon>Neoptera</taxon>
        <taxon>Endopterygota</taxon>
        <taxon>Hymenoptera</taxon>
        <taxon>Apocrita</taxon>
        <taxon>Aculeata</taxon>
        <taxon>Formicoidea</taxon>
        <taxon>Formicidae</taxon>
        <taxon>Myrmicinae</taxon>
        <taxon>Atta</taxon>
    </lineage>
</organism>